<proteinExistence type="predicted"/>
<protein>
    <submittedName>
        <fullName evidence="1">Uncharacterized protein</fullName>
    </submittedName>
</protein>
<evidence type="ECO:0000313" key="1">
    <source>
        <dbReference type="EMBL" id="MBC9719721.1"/>
    </source>
</evidence>
<dbReference type="Proteomes" id="UP000642284">
    <property type="component" value="Unassembled WGS sequence"/>
</dbReference>
<reference evidence="1 2" key="1">
    <citation type="submission" date="2020-08" db="EMBL/GenBank/DDBJ databases">
        <title>Genemic of Streptomyces polyaspartic.</title>
        <authorList>
            <person name="Liu W."/>
        </authorList>
    </citation>
    <scope>NUCLEOTIDE SEQUENCE [LARGE SCALE GENOMIC DNA]</scope>
    <source>
        <strain evidence="1 2">TRM66268-LWL</strain>
    </source>
</reference>
<accession>A0ABR7SW27</accession>
<gene>
    <name evidence="1" type="ORF">H9Y04_45435</name>
</gene>
<organism evidence="1 2">
    <name type="scientific">Streptomyces polyasparticus</name>
    <dbReference type="NCBI Taxonomy" id="2767826"/>
    <lineage>
        <taxon>Bacteria</taxon>
        <taxon>Bacillati</taxon>
        <taxon>Actinomycetota</taxon>
        <taxon>Actinomycetes</taxon>
        <taxon>Kitasatosporales</taxon>
        <taxon>Streptomycetaceae</taxon>
        <taxon>Streptomyces</taxon>
    </lineage>
</organism>
<keyword evidence="2" id="KW-1185">Reference proteome</keyword>
<dbReference type="RefSeq" id="WP_187820115.1">
    <property type="nucleotide sequence ID" value="NZ_JACTVJ010000070.1"/>
</dbReference>
<dbReference type="EMBL" id="JACTVJ010000070">
    <property type="protein sequence ID" value="MBC9719721.1"/>
    <property type="molecule type" value="Genomic_DNA"/>
</dbReference>
<comment type="caution">
    <text evidence="1">The sequence shown here is derived from an EMBL/GenBank/DDBJ whole genome shotgun (WGS) entry which is preliminary data.</text>
</comment>
<evidence type="ECO:0000313" key="2">
    <source>
        <dbReference type="Proteomes" id="UP000642284"/>
    </source>
</evidence>
<sequence>MTEPDLAELGKRAAEFADELTTTLRSVLPDAPQYVAHVRGKGRKPHIAVMALNPDTRQAVPAVLTIAGAPRIDLHARYYCWWDRDHDYLAVDNSRIAIHAHNSSEPLFRHEYERAQQSYPPGAHLHVHAHRDESAYLMLIADRHRPAERNAHRTSSFPRMADLHFPVGGHRFRPCLEEILYGLIEEYGVDTVDHTWSDTLRNSIRQWRIRQLRAAVRDEPDTAADLLRSLGYAVHVPEHAPRASFTSGIDRL</sequence>
<name>A0ABR7SW27_9ACTN</name>